<dbReference type="InterPro" id="IPR007460">
    <property type="entry name" value="BrnT_toxin"/>
</dbReference>
<dbReference type="Gene3D" id="3.10.450.530">
    <property type="entry name" value="Ribonuclease toxin, BrnT, of type II toxin-antitoxin system"/>
    <property type="match status" value="1"/>
</dbReference>
<sequence>MTTRFEWDSAKAESNLRKHGVSFEYALRVFADPFLMTAPDGIEGGELRWKAVGSMGDFTVIVVVHTVRERNEDGSEIEIVRIISARRADRTERRRYERETREF</sequence>
<dbReference type="RefSeq" id="WP_183565742.1">
    <property type="nucleotide sequence ID" value="NZ_JACHOP010000003.1"/>
</dbReference>
<dbReference type="AlphaFoldDB" id="A0A840ZF98"/>
<dbReference type="EMBL" id="JACHOP010000003">
    <property type="protein sequence ID" value="MBB5756276.1"/>
    <property type="molecule type" value="Genomic_DNA"/>
</dbReference>
<evidence type="ECO:0000313" key="1">
    <source>
        <dbReference type="EMBL" id="MBB5756276.1"/>
    </source>
</evidence>
<comment type="caution">
    <text evidence="1">The sequence shown here is derived from an EMBL/GenBank/DDBJ whole genome shotgun (WGS) entry which is preliminary data.</text>
</comment>
<gene>
    <name evidence="1" type="ORF">HNR00_000974</name>
</gene>
<proteinExistence type="predicted"/>
<protein>
    <recommendedName>
        <fullName evidence="3">BrnT family toxin</fullName>
    </recommendedName>
</protein>
<dbReference type="Pfam" id="PF04365">
    <property type="entry name" value="BrnT_toxin"/>
    <property type="match status" value="1"/>
</dbReference>
<organism evidence="1 2">
    <name type="scientific">Methylorubrum rhodinum</name>
    <dbReference type="NCBI Taxonomy" id="29428"/>
    <lineage>
        <taxon>Bacteria</taxon>
        <taxon>Pseudomonadati</taxon>
        <taxon>Pseudomonadota</taxon>
        <taxon>Alphaproteobacteria</taxon>
        <taxon>Hyphomicrobiales</taxon>
        <taxon>Methylobacteriaceae</taxon>
        <taxon>Methylorubrum</taxon>
    </lineage>
</organism>
<dbReference type="Proteomes" id="UP000583454">
    <property type="component" value="Unassembled WGS sequence"/>
</dbReference>
<name>A0A840ZF98_9HYPH</name>
<evidence type="ECO:0000313" key="2">
    <source>
        <dbReference type="Proteomes" id="UP000583454"/>
    </source>
</evidence>
<dbReference type="InterPro" id="IPR038573">
    <property type="entry name" value="BrnT_sf"/>
</dbReference>
<accession>A0A840ZF98</accession>
<reference evidence="1 2" key="1">
    <citation type="submission" date="2020-08" db="EMBL/GenBank/DDBJ databases">
        <title>Genomic Encyclopedia of Type Strains, Phase IV (KMG-IV): sequencing the most valuable type-strain genomes for metagenomic binning, comparative biology and taxonomic classification.</title>
        <authorList>
            <person name="Goeker M."/>
        </authorList>
    </citation>
    <scope>NUCLEOTIDE SEQUENCE [LARGE SCALE GENOMIC DNA]</scope>
    <source>
        <strain evidence="1 2">DSM 2163</strain>
    </source>
</reference>
<keyword evidence="2" id="KW-1185">Reference proteome</keyword>
<evidence type="ECO:0008006" key="3">
    <source>
        <dbReference type="Google" id="ProtNLM"/>
    </source>
</evidence>